<dbReference type="EMBL" id="BAABIW010000020">
    <property type="protein sequence ID" value="GAA5032973.1"/>
    <property type="molecule type" value="Genomic_DNA"/>
</dbReference>
<reference evidence="2" key="1">
    <citation type="journal article" date="2019" name="Int. J. Syst. Evol. Microbiol.">
        <title>The Global Catalogue of Microorganisms (GCM) 10K type strain sequencing project: providing services to taxonomists for standard genome sequencing and annotation.</title>
        <authorList>
            <consortium name="The Broad Institute Genomics Platform"/>
            <consortium name="The Broad Institute Genome Sequencing Center for Infectious Disease"/>
            <person name="Wu L."/>
            <person name="Ma J."/>
        </authorList>
    </citation>
    <scope>NUCLEOTIDE SEQUENCE [LARGE SCALE GENOMIC DNA]</scope>
    <source>
        <strain evidence="2">JCM 17687</strain>
    </source>
</reference>
<dbReference type="Gene3D" id="3.50.30.50">
    <property type="entry name" value="Putative cyclase"/>
    <property type="match status" value="1"/>
</dbReference>
<dbReference type="PANTHER" id="PTHR31118:SF12">
    <property type="entry name" value="CYCLASE-LIKE PROTEIN 2"/>
    <property type="match status" value="1"/>
</dbReference>
<evidence type="ECO:0000313" key="1">
    <source>
        <dbReference type="EMBL" id="GAA5032973.1"/>
    </source>
</evidence>
<protein>
    <submittedName>
        <fullName evidence="1">Cyclase family protein</fullName>
    </submittedName>
</protein>
<dbReference type="InterPro" id="IPR007325">
    <property type="entry name" value="KFase/CYL"/>
</dbReference>
<dbReference type="SUPFAM" id="SSF102198">
    <property type="entry name" value="Putative cyclase"/>
    <property type="match status" value="1"/>
</dbReference>
<organism evidence="1 2">
    <name type="scientific">Terrabacter aeriphilus</name>
    <dbReference type="NCBI Taxonomy" id="515662"/>
    <lineage>
        <taxon>Bacteria</taxon>
        <taxon>Bacillati</taxon>
        <taxon>Actinomycetota</taxon>
        <taxon>Actinomycetes</taxon>
        <taxon>Micrococcales</taxon>
        <taxon>Intrasporangiaceae</taxon>
        <taxon>Terrabacter</taxon>
    </lineage>
</organism>
<dbReference type="PANTHER" id="PTHR31118">
    <property type="entry name" value="CYCLASE-LIKE PROTEIN 2"/>
    <property type="match status" value="1"/>
</dbReference>
<proteinExistence type="predicted"/>
<dbReference type="RefSeq" id="WP_345508549.1">
    <property type="nucleotide sequence ID" value="NZ_BAABIW010000020.1"/>
</dbReference>
<sequence length="227" mass="24592">MRITRIVDLSVPVGPGTVVYPGDPEPRLDPHSTIERDGFNLLSVTMGSQTGTHVDAPYHFDEATPRIDELPLERFFGPAVVVDATDLGPRGRITWEPHVEPVAARLRPGTIVLLRTGWSAHYGTPAYFEHPFLDADAARRILDTGVRALCIDAINLDETPDDDHPGDGFPVHHLVARAGGVIGENFRNLGSVDWPDPVVSCFPIALESADGAPVRAVAMQLEPSAEN</sequence>
<dbReference type="InterPro" id="IPR037175">
    <property type="entry name" value="KFase_sf"/>
</dbReference>
<evidence type="ECO:0000313" key="2">
    <source>
        <dbReference type="Proteomes" id="UP001500427"/>
    </source>
</evidence>
<accession>A0ABP9JI61</accession>
<keyword evidence="2" id="KW-1185">Reference proteome</keyword>
<gene>
    <name evidence="1" type="ORF">GCM10023258_32440</name>
</gene>
<dbReference type="Pfam" id="PF04199">
    <property type="entry name" value="Cyclase"/>
    <property type="match status" value="1"/>
</dbReference>
<comment type="caution">
    <text evidence="1">The sequence shown here is derived from an EMBL/GenBank/DDBJ whole genome shotgun (WGS) entry which is preliminary data.</text>
</comment>
<dbReference type="Proteomes" id="UP001500427">
    <property type="component" value="Unassembled WGS sequence"/>
</dbReference>
<name>A0ABP9JI61_9MICO</name>